<dbReference type="SUPFAM" id="SSF52540">
    <property type="entry name" value="P-loop containing nucleoside triphosphate hydrolases"/>
    <property type="match status" value="1"/>
</dbReference>
<dbReference type="PANTHER" id="PTHR42855:SF1">
    <property type="entry name" value="ABC TRANSPORTER DOMAIN-CONTAINING PROTEIN"/>
    <property type="match status" value="1"/>
</dbReference>
<reference evidence="4 5" key="1">
    <citation type="journal article" date="2019" name="Int. J. Syst. Evol. Microbiol.">
        <title>The Global Catalogue of Microorganisms (GCM) 10K type strain sequencing project: providing services to taxonomists for standard genome sequencing and annotation.</title>
        <authorList>
            <consortium name="The Broad Institute Genomics Platform"/>
            <consortium name="The Broad Institute Genome Sequencing Center for Infectious Disease"/>
            <person name="Wu L."/>
            <person name="Ma J."/>
        </authorList>
    </citation>
    <scope>NUCLEOTIDE SEQUENCE [LARGE SCALE GENOMIC DNA]</scope>
    <source>
        <strain evidence="4 5">JCM 7356</strain>
    </source>
</reference>
<dbReference type="InterPro" id="IPR003439">
    <property type="entry name" value="ABC_transporter-like_ATP-bd"/>
</dbReference>
<feature type="domain" description="ABC transporter" evidence="3">
    <location>
        <begin position="39"/>
        <end position="102"/>
    </location>
</feature>
<evidence type="ECO:0000259" key="3">
    <source>
        <dbReference type="Pfam" id="PF00005"/>
    </source>
</evidence>
<protein>
    <recommendedName>
        <fullName evidence="3">ABC transporter domain-containing protein</fullName>
    </recommendedName>
</protein>
<dbReference type="Proteomes" id="UP001500305">
    <property type="component" value="Unassembled WGS sequence"/>
</dbReference>
<evidence type="ECO:0000313" key="4">
    <source>
        <dbReference type="EMBL" id="GAA2277980.1"/>
    </source>
</evidence>
<feature type="coiled-coil region" evidence="1">
    <location>
        <begin position="165"/>
        <end position="210"/>
    </location>
</feature>
<dbReference type="Gene3D" id="3.40.50.300">
    <property type="entry name" value="P-loop containing nucleotide triphosphate hydrolases"/>
    <property type="match status" value="1"/>
</dbReference>
<dbReference type="InterPro" id="IPR027417">
    <property type="entry name" value="P-loop_NTPase"/>
</dbReference>
<dbReference type="PANTHER" id="PTHR42855">
    <property type="entry name" value="ABC TRANSPORTER ATP-BINDING SUBUNIT"/>
    <property type="match status" value="1"/>
</dbReference>
<dbReference type="InterPro" id="IPR051309">
    <property type="entry name" value="ABCF_ATPase"/>
</dbReference>
<accession>A0ABN3EZB9</accession>
<evidence type="ECO:0000256" key="2">
    <source>
        <dbReference type="SAM" id="MobiDB-lite"/>
    </source>
</evidence>
<feature type="compositionally biased region" description="Polar residues" evidence="2">
    <location>
        <begin position="10"/>
        <end position="20"/>
    </location>
</feature>
<organism evidence="4 5">
    <name type="scientific">Kitasatospora cystarginea</name>
    <dbReference type="NCBI Taxonomy" id="58350"/>
    <lineage>
        <taxon>Bacteria</taxon>
        <taxon>Bacillati</taxon>
        <taxon>Actinomycetota</taxon>
        <taxon>Actinomycetes</taxon>
        <taxon>Kitasatosporales</taxon>
        <taxon>Streptomycetaceae</taxon>
        <taxon>Kitasatospora</taxon>
    </lineage>
</organism>
<proteinExistence type="predicted"/>
<keyword evidence="5" id="KW-1185">Reference proteome</keyword>
<keyword evidence="1" id="KW-0175">Coiled coil</keyword>
<gene>
    <name evidence="4" type="ORF">GCM10010430_74900</name>
</gene>
<sequence>MPWRCGRHISSPQQANTSDVGCNGHAGASARSGDTAEHHFTVVGDDWDVEDRARTELERLGLGHVALRDRLDRLSGGQIVGLGLAALLLKRPDVLLLDEPTNNLDRTARHRLYEVLDGLRGCVLVVSHDRELLDRMDRIAELERGEMRFYGGNFSAYQDVVATEQEAAERNLRNAELVLKREKREMQQARERAERRAGNAQRNLKDAGLARIVAGNLKRSAERSAGTARTMHAARVSEAAERAGEAARAVRTEQNVALELPETRVAIRRMTGFGSAARCIRTARSRNSCGYFFGAAMASGPLMRPI</sequence>
<evidence type="ECO:0000313" key="5">
    <source>
        <dbReference type="Proteomes" id="UP001500305"/>
    </source>
</evidence>
<feature type="region of interest" description="Disordered" evidence="2">
    <location>
        <begin position="1"/>
        <end position="33"/>
    </location>
</feature>
<dbReference type="Pfam" id="PF00005">
    <property type="entry name" value="ABC_tran"/>
    <property type="match status" value="1"/>
</dbReference>
<name>A0ABN3EZB9_9ACTN</name>
<evidence type="ECO:0000256" key="1">
    <source>
        <dbReference type="SAM" id="Coils"/>
    </source>
</evidence>
<comment type="caution">
    <text evidence="4">The sequence shown here is derived from an EMBL/GenBank/DDBJ whole genome shotgun (WGS) entry which is preliminary data.</text>
</comment>
<dbReference type="EMBL" id="BAAATR010000060">
    <property type="protein sequence ID" value="GAA2277980.1"/>
    <property type="molecule type" value="Genomic_DNA"/>
</dbReference>